<keyword evidence="2" id="KW-0812">Transmembrane</keyword>
<dbReference type="Proteomes" id="UP001530400">
    <property type="component" value="Unassembled WGS sequence"/>
</dbReference>
<dbReference type="SUPFAM" id="SSF55961">
    <property type="entry name" value="Bet v1-like"/>
    <property type="match status" value="1"/>
</dbReference>
<keyword evidence="13" id="KW-1185">Reference proteome</keyword>
<evidence type="ECO:0000256" key="7">
    <source>
        <dbReference type="ARBA" id="ARBA00023004"/>
    </source>
</evidence>
<comment type="caution">
    <text evidence="12">The sequence shown here is derived from an EMBL/GenBank/DDBJ whole genome shotgun (WGS) entry which is preliminary data.</text>
</comment>
<dbReference type="EMBL" id="JALLPJ020000066">
    <property type="protein sequence ID" value="KAL3803610.1"/>
    <property type="molecule type" value="Genomic_DNA"/>
</dbReference>
<comment type="subcellular location">
    <subcellularLocation>
        <location evidence="1">Membrane</location>
    </subcellularLocation>
</comment>
<dbReference type="GO" id="GO:0051537">
    <property type="term" value="F:2 iron, 2 sulfur cluster binding"/>
    <property type="evidence" value="ECO:0007669"/>
    <property type="project" value="UniProtKB-KW"/>
</dbReference>
<keyword evidence="4" id="KW-0479">Metal-binding</keyword>
<evidence type="ECO:0000256" key="2">
    <source>
        <dbReference type="ARBA" id="ARBA00022692"/>
    </source>
</evidence>
<dbReference type="GO" id="GO:0016491">
    <property type="term" value="F:oxidoreductase activity"/>
    <property type="evidence" value="ECO:0007669"/>
    <property type="project" value="UniProtKB-KW"/>
</dbReference>
<keyword evidence="6" id="KW-0560">Oxidoreductase</keyword>
<dbReference type="PANTHER" id="PTHR21266:SF32">
    <property type="entry name" value="CHOLESTEROL 7-DESATURASE NVD"/>
    <property type="match status" value="1"/>
</dbReference>
<dbReference type="InterPro" id="IPR036922">
    <property type="entry name" value="Rieske_2Fe-2S_sf"/>
</dbReference>
<evidence type="ECO:0000256" key="4">
    <source>
        <dbReference type="ARBA" id="ARBA00022723"/>
    </source>
</evidence>
<gene>
    <name evidence="12" type="ORF">ACHAWO_008860</name>
</gene>
<organism evidence="12 13">
    <name type="scientific">Cyclotella atomus</name>
    <dbReference type="NCBI Taxonomy" id="382360"/>
    <lineage>
        <taxon>Eukaryota</taxon>
        <taxon>Sar</taxon>
        <taxon>Stramenopiles</taxon>
        <taxon>Ochrophyta</taxon>
        <taxon>Bacillariophyta</taxon>
        <taxon>Coscinodiscophyceae</taxon>
        <taxon>Thalassiosirophycidae</taxon>
        <taxon>Stephanodiscales</taxon>
        <taxon>Stephanodiscaceae</taxon>
        <taxon>Cyclotella</taxon>
    </lineage>
</organism>
<keyword evidence="7" id="KW-0408">Iron</keyword>
<evidence type="ECO:0000313" key="13">
    <source>
        <dbReference type="Proteomes" id="UP001530400"/>
    </source>
</evidence>
<evidence type="ECO:0000256" key="10">
    <source>
        <dbReference type="SAM" id="SignalP"/>
    </source>
</evidence>
<dbReference type="PANTHER" id="PTHR21266">
    <property type="entry name" value="IRON-SULFUR DOMAIN CONTAINING PROTEIN"/>
    <property type="match status" value="1"/>
</dbReference>
<name>A0ABD3QZI6_9STRA</name>
<dbReference type="Gene3D" id="2.102.10.10">
    <property type="entry name" value="Rieske [2Fe-2S] iron-sulphur domain"/>
    <property type="match status" value="1"/>
</dbReference>
<reference evidence="12 13" key="1">
    <citation type="submission" date="2024-10" db="EMBL/GenBank/DDBJ databases">
        <title>Updated reference genomes for cyclostephanoid diatoms.</title>
        <authorList>
            <person name="Roberts W.R."/>
            <person name="Alverson A.J."/>
        </authorList>
    </citation>
    <scope>NUCLEOTIDE SEQUENCE [LARGE SCALE GENOMIC DNA]</scope>
    <source>
        <strain evidence="12 13">AJA010-31</strain>
    </source>
</reference>
<evidence type="ECO:0000313" key="12">
    <source>
        <dbReference type="EMBL" id="KAL3803610.1"/>
    </source>
</evidence>
<dbReference type="GO" id="GO:0046872">
    <property type="term" value="F:metal ion binding"/>
    <property type="evidence" value="ECO:0007669"/>
    <property type="project" value="UniProtKB-KW"/>
</dbReference>
<feature type="chain" id="PRO_5044774324" description="Rieske domain-containing protein" evidence="10">
    <location>
        <begin position="21"/>
        <end position="521"/>
    </location>
</feature>
<evidence type="ECO:0000256" key="5">
    <source>
        <dbReference type="ARBA" id="ARBA00022989"/>
    </source>
</evidence>
<keyword evidence="3" id="KW-0001">2Fe-2S</keyword>
<dbReference type="InterPro" id="IPR017941">
    <property type="entry name" value="Rieske_2Fe-2S"/>
</dbReference>
<dbReference type="AlphaFoldDB" id="A0ABD3QZI6"/>
<dbReference type="InterPro" id="IPR050584">
    <property type="entry name" value="Cholesterol_7-desaturase"/>
</dbReference>
<feature type="domain" description="Rieske" evidence="11">
    <location>
        <begin position="69"/>
        <end position="184"/>
    </location>
</feature>
<keyword evidence="5" id="KW-1133">Transmembrane helix</keyword>
<accession>A0ABD3QZI6</accession>
<dbReference type="GO" id="GO:0016020">
    <property type="term" value="C:membrane"/>
    <property type="evidence" value="ECO:0007669"/>
    <property type="project" value="UniProtKB-SubCell"/>
</dbReference>
<evidence type="ECO:0000256" key="6">
    <source>
        <dbReference type="ARBA" id="ARBA00023002"/>
    </source>
</evidence>
<protein>
    <recommendedName>
        <fullName evidence="11">Rieske domain-containing protein</fullName>
    </recommendedName>
</protein>
<evidence type="ECO:0000256" key="9">
    <source>
        <dbReference type="ARBA" id="ARBA00023136"/>
    </source>
</evidence>
<evidence type="ECO:0000256" key="1">
    <source>
        <dbReference type="ARBA" id="ARBA00004370"/>
    </source>
</evidence>
<feature type="signal peptide" evidence="10">
    <location>
        <begin position="1"/>
        <end position="20"/>
    </location>
</feature>
<proteinExistence type="predicted"/>
<dbReference type="Pfam" id="PF00355">
    <property type="entry name" value="Rieske"/>
    <property type="match status" value="1"/>
</dbReference>
<keyword evidence="9" id="KW-0472">Membrane</keyword>
<keyword evidence="10" id="KW-0732">Signal</keyword>
<evidence type="ECO:0000256" key="8">
    <source>
        <dbReference type="ARBA" id="ARBA00023014"/>
    </source>
</evidence>
<sequence length="521" mass="58179">MQRHLSAYISLLSLLKDAAGFAPPSTQTSFPKSSFRLRRGLFDALKTTSIDTTDILITADKTQSQLGAWIPLGSASCLDGLTPTQIQVCGLDLVVWQSKDKHVKKGEYGTFSALMDACPHRLAPLSQGRVDPVTRCLECPYHGWTFDTTGNLTSIPQLDENGHLPKDGSATALPVHAAGDLLFVFVPSDICGESWPIERLPEHHYPYLQQSIDTNRTYHVRELPYSIDFLLENFMDPAHIPYAHHSLQGVREDGSPIEMTVMANNFTHVEATFKDICNGKQRDGVLSFQRPAFYHFRTRNNGRDYVPRLLIYTAPVRSGVCRTMIADFKLPVPKFLSHAASNRFLNSDSWLHDTERAVRMNNKTNQIGSSVAVGSAKSGKTSLFGMNYVASSRSDLGPSLFRRWWSEHKLSQSPPDFFGPAPPSSFDARPLSRAEQIDPWNSHSKHCSHCRKALRRMKILQKALVAVASSLVLLMKNKPSIAIPTVLVSVYAHFFLKKLMTVIEGNYHRGEIDDRSVAAMK</sequence>
<keyword evidence="8" id="KW-0411">Iron-sulfur</keyword>
<dbReference type="SUPFAM" id="SSF50022">
    <property type="entry name" value="ISP domain"/>
    <property type="match status" value="1"/>
</dbReference>
<evidence type="ECO:0000259" key="11">
    <source>
        <dbReference type="PROSITE" id="PS51296"/>
    </source>
</evidence>
<dbReference type="PROSITE" id="PS51296">
    <property type="entry name" value="RIESKE"/>
    <property type="match status" value="1"/>
</dbReference>
<evidence type="ECO:0000256" key="3">
    <source>
        <dbReference type="ARBA" id="ARBA00022714"/>
    </source>
</evidence>